<dbReference type="AlphaFoldDB" id="A0A1N7R055"/>
<sequence>MNTELIVTPEVQAVLDAIKNTGKSWHEMMLPDHPMYPQFARKLVVTGFNTPDMEGGEDRIYVNVRQYLIIKDGNIIHKRLKMPDWMIHEGNVEQVMGKDGFLKGIYRTTDDDGQVTDEKEAILKAPSVQYIRFLIKTKAAHLVDILQQFMGLYTELFDKEINEI</sequence>
<accession>A0A1N7R055</accession>
<dbReference type="OrthoDB" id="1253086at2"/>
<dbReference type="STRING" id="373672.SAMN05421785_1299"/>
<evidence type="ECO:0000313" key="1">
    <source>
        <dbReference type="EMBL" id="SIT28480.1"/>
    </source>
</evidence>
<reference evidence="1 2" key="1">
    <citation type="submission" date="2017-01" db="EMBL/GenBank/DDBJ databases">
        <authorList>
            <person name="Mah S.A."/>
            <person name="Swanson W.J."/>
            <person name="Moy G.W."/>
            <person name="Vacquier V.D."/>
        </authorList>
    </citation>
    <scope>NUCLEOTIDE SEQUENCE [LARGE SCALE GENOMIC DNA]</scope>
    <source>
        <strain evidence="1 2">DSM 18014</strain>
    </source>
</reference>
<organism evidence="1 2">
    <name type="scientific">Chryseobacterium gambrini</name>
    <dbReference type="NCBI Taxonomy" id="373672"/>
    <lineage>
        <taxon>Bacteria</taxon>
        <taxon>Pseudomonadati</taxon>
        <taxon>Bacteroidota</taxon>
        <taxon>Flavobacteriia</taxon>
        <taxon>Flavobacteriales</taxon>
        <taxon>Weeksellaceae</taxon>
        <taxon>Chryseobacterium group</taxon>
        <taxon>Chryseobacterium</taxon>
    </lineage>
</organism>
<dbReference type="RefSeq" id="WP_076396833.1">
    <property type="nucleotide sequence ID" value="NZ_FTOV01000029.1"/>
</dbReference>
<evidence type="ECO:0000313" key="2">
    <source>
        <dbReference type="Proteomes" id="UP000185781"/>
    </source>
</evidence>
<name>A0A1N7R055_9FLAO</name>
<proteinExistence type="predicted"/>
<gene>
    <name evidence="1" type="ORF">SAMN05421785_1299</name>
</gene>
<protein>
    <submittedName>
        <fullName evidence="1">Uncharacterized protein</fullName>
    </submittedName>
</protein>
<dbReference type="Proteomes" id="UP000185781">
    <property type="component" value="Unassembled WGS sequence"/>
</dbReference>
<dbReference type="EMBL" id="FTOV01000029">
    <property type="protein sequence ID" value="SIT28480.1"/>
    <property type="molecule type" value="Genomic_DNA"/>
</dbReference>